<organism evidence="2 3">
    <name type="scientific">Streptomyces stephensoniae</name>
    <dbReference type="NCBI Taxonomy" id="3375367"/>
    <lineage>
        <taxon>Bacteria</taxon>
        <taxon>Bacillati</taxon>
        <taxon>Actinomycetota</taxon>
        <taxon>Actinomycetes</taxon>
        <taxon>Kitasatosporales</taxon>
        <taxon>Streptomycetaceae</taxon>
        <taxon>Streptomyces</taxon>
    </lineage>
</organism>
<feature type="transmembrane region" description="Helical" evidence="1">
    <location>
        <begin position="261"/>
        <end position="281"/>
    </location>
</feature>
<feature type="transmembrane region" description="Helical" evidence="1">
    <location>
        <begin position="159"/>
        <end position="177"/>
    </location>
</feature>
<protein>
    <submittedName>
        <fullName evidence="2">ABC transporter permease</fullName>
    </submittedName>
</protein>
<feature type="transmembrane region" description="Helical" evidence="1">
    <location>
        <begin position="236"/>
        <end position="254"/>
    </location>
</feature>
<accession>A0ABU2WB45</accession>
<keyword evidence="1" id="KW-0472">Membrane</keyword>
<proteinExistence type="predicted"/>
<feature type="transmembrane region" description="Helical" evidence="1">
    <location>
        <begin position="119"/>
        <end position="139"/>
    </location>
</feature>
<keyword evidence="3" id="KW-1185">Reference proteome</keyword>
<feature type="transmembrane region" description="Helical" evidence="1">
    <location>
        <begin position="79"/>
        <end position="98"/>
    </location>
</feature>
<reference evidence="3" key="1">
    <citation type="submission" date="2023-07" db="EMBL/GenBank/DDBJ databases">
        <title>30 novel species of actinomycetes from the DSMZ collection.</title>
        <authorList>
            <person name="Nouioui I."/>
        </authorList>
    </citation>
    <scope>NUCLEOTIDE SEQUENCE [LARGE SCALE GENOMIC DNA]</scope>
    <source>
        <strain evidence="3">DSM 40932</strain>
    </source>
</reference>
<sequence>MSQLREEAVSSSDEAAGQTFGLAGWRVVFPLAVVESRRLLLHPAVLITLAAYAALWIYSTVSGADRFPVLHDESRYTQAPALLVAAGTFLAVNLAVLRPVRDSMADLYEVVVLDAWQRIAAHALSVLPVAGVTLVAAALRMGRAAAGPDSVGSVVTAEVLTGPAVVLAAGALAVLTGTALRSTAAGPLVLMGLGVLTVAAALAPTSSWRWLTLIAIEHESVPPLPRDLLDRPAEVHVLYLLCLTVLAALAALLLAGLRGRLVAMGAVLALFAVVGAGAAQFQPVAESTVEARNRARMAPAQAQRCTEVNNVTYCAFPDFIDRHRQWAEVVEGILHRIPGGEQADGLTVRQHIWGIDGGDSRVDAEPLQGWAEDDRVAETPGAIMVGTRWGIGNEADSLATIGFAAAFANRTIDAGKDRGQVAQVCGARAVLVTWLAAQATPETRQALRDRLTTVVSGTAVSFRPVDGVHALSVDRRGASAALTLLERPADEVGARVSDSWGELADPSTPLDRAAELLDFPAPPVTSAGGEGGC</sequence>
<gene>
    <name evidence="2" type="ORF">RM717_31935</name>
</gene>
<comment type="caution">
    <text evidence="2">The sequence shown here is derived from an EMBL/GenBank/DDBJ whole genome shotgun (WGS) entry which is preliminary data.</text>
</comment>
<evidence type="ECO:0000313" key="2">
    <source>
        <dbReference type="EMBL" id="MDT0495108.1"/>
    </source>
</evidence>
<name>A0ABU2WB45_9ACTN</name>
<dbReference type="EMBL" id="JAVRFG010000071">
    <property type="protein sequence ID" value="MDT0495108.1"/>
    <property type="molecule type" value="Genomic_DNA"/>
</dbReference>
<evidence type="ECO:0000313" key="3">
    <source>
        <dbReference type="Proteomes" id="UP001180556"/>
    </source>
</evidence>
<evidence type="ECO:0000256" key="1">
    <source>
        <dbReference type="SAM" id="Phobius"/>
    </source>
</evidence>
<feature type="transmembrane region" description="Helical" evidence="1">
    <location>
        <begin position="39"/>
        <end position="59"/>
    </location>
</feature>
<dbReference type="Proteomes" id="UP001180556">
    <property type="component" value="Unassembled WGS sequence"/>
</dbReference>
<keyword evidence="1" id="KW-1133">Transmembrane helix</keyword>
<feature type="transmembrane region" description="Helical" evidence="1">
    <location>
        <begin position="184"/>
        <end position="203"/>
    </location>
</feature>
<dbReference type="RefSeq" id="WP_311605887.1">
    <property type="nucleotide sequence ID" value="NZ_JAVRFG010000071.1"/>
</dbReference>
<keyword evidence="1" id="KW-0812">Transmembrane</keyword>